<dbReference type="InterPro" id="IPR038601">
    <property type="entry name" value="MttB-like_sf"/>
</dbReference>
<dbReference type="GO" id="GO:0043834">
    <property type="term" value="F:trimethylamine methyltransferase activity"/>
    <property type="evidence" value="ECO:0007669"/>
    <property type="project" value="UniProtKB-EC"/>
</dbReference>
<dbReference type="Pfam" id="PF06253">
    <property type="entry name" value="MTTB"/>
    <property type="match status" value="1"/>
</dbReference>
<evidence type="ECO:0000313" key="4">
    <source>
        <dbReference type="EMBL" id="CAA7600557.1"/>
    </source>
</evidence>
<keyword evidence="2 4" id="KW-0489">Methyltransferase</keyword>
<dbReference type="EMBL" id="LR746496">
    <property type="protein sequence ID" value="CAA7600557.1"/>
    <property type="molecule type" value="Genomic_DNA"/>
</dbReference>
<dbReference type="KEGG" id="aacx:DEACI_1210"/>
<sequence length="476" mass="51808">MNSWLEVLKPEEIEEIHAASLEVLEDVGVEFQLEEARAAFQAHGARVAGSRVYIPRLLIEQALTAAPERFLLEARNPARSVWIGGGETVFAPPAGCVYVQATGTARRSAVPADYIDLVRLVHQSTHYGTNGGGIVIPEGDFGSDEEKFAWLLLAGHWYSDKPQMGLNLGAKVSRLALDFSRMAFGGRPGCRILGTINPDSPLMFSPEMLASLLIYAREGQGLIVAPCSMAIATSPATLAGTLVVNNAEILAGLTLAQLVRPGTPVVYGNTSTIADMKTMAIALGAPELSLLVLGTAQMARRYRLPSRAGGSLTDAKEPDMQAGLESMLSLLSTVAGGVSIVMHAGGILDSFLTLSYEKLIIDEDTGGMAKRFQRGIEVNRETLALEAIADRGAGGNFLDHEHTLKHFRNEIWRPQLSDREVYQEGRDYQAYTLAKATQAWQKRLEGYSRPVLPEEVEREMLDFYHQRFGSEPVLDV</sequence>
<dbReference type="Proteomes" id="UP000836597">
    <property type="component" value="Chromosome"/>
</dbReference>
<keyword evidence="6" id="KW-1185">Reference proteome</keyword>
<evidence type="ECO:0000313" key="6">
    <source>
        <dbReference type="Proteomes" id="UP001071230"/>
    </source>
</evidence>
<keyword evidence="3 4" id="KW-0808">Transferase</keyword>
<dbReference type="EC" id="2.1.1.250" evidence="4 5"/>
<organism evidence="4">
    <name type="scientific">Acididesulfobacillus acetoxydans</name>
    <dbReference type="NCBI Taxonomy" id="1561005"/>
    <lineage>
        <taxon>Bacteria</taxon>
        <taxon>Bacillati</taxon>
        <taxon>Bacillota</taxon>
        <taxon>Clostridia</taxon>
        <taxon>Eubacteriales</taxon>
        <taxon>Peptococcaceae</taxon>
        <taxon>Acididesulfobacillus</taxon>
    </lineage>
</organism>
<dbReference type="RefSeq" id="WP_240984214.1">
    <property type="nucleotide sequence ID" value="NZ_CDGJ01000032.1"/>
</dbReference>
<name>A0A8S0XVS4_9FIRM</name>
<gene>
    <name evidence="5" type="ORF">DEACI_1140</name>
    <name evidence="4" type="ORF">DEACI_1210</name>
</gene>
<dbReference type="AlphaFoldDB" id="A0A8S0XVS4"/>
<protein>
    <submittedName>
        <fullName evidence="5">Trimethylamine methyltransferase MttB1</fullName>
        <ecNumber evidence="4 5">2.1.1.250</ecNumber>
    </submittedName>
    <submittedName>
        <fullName evidence="4">Trimethylamine-corrinoid protein Co-methyltransferase</fullName>
    </submittedName>
</protein>
<dbReference type="GO" id="GO:0015948">
    <property type="term" value="P:methanogenesis"/>
    <property type="evidence" value="ECO:0007669"/>
    <property type="project" value="InterPro"/>
</dbReference>
<accession>A0A8S0XVS4</accession>
<dbReference type="EMBL" id="CDGJ01000032">
    <property type="protein sequence ID" value="CEJ06691.1"/>
    <property type="molecule type" value="Genomic_DNA"/>
</dbReference>
<dbReference type="Proteomes" id="UP001071230">
    <property type="component" value="Unassembled WGS sequence"/>
</dbReference>
<evidence type="ECO:0000256" key="1">
    <source>
        <dbReference type="ARBA" id="ARBA00007137"/>
    </source>
</evidence>
<dbReference type="GO" id="GO:0032259">
    <property type="term" value="P:methylation"/>
    <property type="evidence" value="ECO:0007669"/>
    <property type="project" value="UniProtKB-KW"/>
</dbReference>
<reference evidence="4" key="2">
    <citation type="submission" date="2020-01" db="EMBL/GenBank/DDBJ databases">
        <authorList>
            <person name="Hornung B."/>
        </authorList>
    </citation>
    <scope>NUCLEOTIDE SEQUENCE</scope>
    <source>
        <strain evidence="4">PacBioINE</strain>
    </source>
</reference>
<comment type="similarity">
    <text evidence="1">Belongs to the trimethylamine methyltransferase family.</text>
</comment>
<reference evidence="5" key="1">
    <citation type="submission" date="2014-11" db="EMBL/GenBank/DDBJ databases">
        <authorList>
            <person name="Hornung B.V."/>
        </authorList>
    </citation>
    <scope>NUCLEOTIDE SEQUENCE</scope>
    <source>
        <strain evidence="5">INE</strain>
    </source>
</reference>
<dbReference type="InterPro" id="IPR010426">
    <property type="entry name" value="MTTB_MeTrfase"/>
</dbReference>
<evidence type="ECO:0000256" key="2">
    <source>
        <dbReference type="ARBA" id="ARBA00022603"/>
    </source>
</evidence>
<evidence type="ECO:0000313" key="5">
    <source>
        <dbReference type="EMBL" id="CEJ06691.1"/>
    </source>
</evidence>
<proteinExistence type="inferred from homology"/>
<evidence type="ECO:0000256" key="3">
    <source>
        <dbReference type="ARBA" id="ARBA00022679"/>
    </source>
</evidence>
<dbReference type="Gene3D" id="3.20.20.480">
    <property type="entry name" value="Trimethylamine methyltransferase-like"/>
    <property type="match status" value="1"/>
</dbReference>